<dbReference type="RefSeq" id="WP_302714082.1">
    <property type="nucleotide sequence ID" value="NZ_JAULRT010000060.1"/>
</dbReference>
<feature type="transmembrane region" description="Helical" evidence="1">
    <location>
        <begin position="12"/>
        <end position="35"/>
    </location>
</feature>
<proteinExistence type="predicted"/>
<gene>
    <name evidence="3" type="ORF">QWI16_14115</name>
</gene>
<protein>
    <submittedName>
        <fullName evidence="3">GTPase domain-containing protein</fullName>
    </submittedName>
</protein>
<feature type="domain" description="G" evidence="2">
    <location>
        <begin position="261"/>
        <end position="350"/>
    </location>
</feature>
<keyword evidence="1" id="KW-0472">Membrane</keyword>
<dbReference type="Proteomes" id="UP001168380">
    <property type="component" value="Unassembled WGS sequence"/>
</dbReference>
<keyword evidence="1" id="KW-1133">Transmembrane helix</keyword>
<dbReference type="InterPro" id="IPR027417">
    <property type="entry name" value="P-loop_NTPase"/>
</dbReference>
<dbReference type="Pfam" id="PF01926">
    <property type="entry name" value="MMR_HSR1"/>
    <property type="match status" value="1"/>
</dbReference>
<dbReference type="SUPFAM" id="SSF52540">
    <property type="entry name" value="P-loop containing nucleoside triphosphate hydrolases"/>
    <property type="match status" value="1"/>
</dbReference>
<comment type="caution">
    <text evidence="3">The sequence shown here is derived from an EMBL/GenBank/DDBJ whole genome shotgun (WGS) entry which is preliminary data.</text>
</comment>
<feature type="transmembrane region" description="Helical" evidence="1">
    <location>
        <begin position="41"/>
        <end position="63"/>
    </location>
</feature>
<keyword evidence="4" id="KW-1185">Reference proteome</keyword>
<evidence type="ECO:0000256" key="1">
    <source>
        <dbReference type="SAM" id="Phobius"/>
    </source>
</evidence>
<evidence type="ECO:0000259" key="2">
    <source>
        <dbReference type="Pfam" id="PF01926"/>
    </source>
</evidence>
<accession>A0ABT8TGY5</accession>
<evidence type="ECO:0000313" key="4">
    <source>
        <dbReference type="Proteomes" id="UP001168380"/>
    </source>
</evidence>
<reference evidence="3" key="1">
    <citation type="submission" date="2023-07" db="EMBL/GenBank/DDBJ databases">
        <title>Gilvimarinus algae sp. nov., isolated from the surface of Kelp.</title>
        <authorList>
            <person name="Sun Y.Y."/>
            <person name="Gong Y."/>
            <person name="Du Z.J."/>
        </authorList>
    </citation>
    <scope>NUCLEOTIDE SEQUENCE</scope>
    <source>
        <strain evidence="3">SDUM040014</strain>
    </source>
</reference>
<evidence type="ECO:0000313" key="3">
    <source>
        <dbReference type="EMBL" id="MDO3383313.1"/>
    </source>
</evidence>
<dbReference type="InterPro" id="IPR006073">
    <property type="entry name" value="GTP-bd"/>
</dbReference>
<sequence>MKDLIHQFGRLRLLALVLAFLPFAALPLAGVVWLWQSGHLLEWLLLLVACAAVAMLLQWWLAFNDKRRAFESRTRADGNWSSTAEGAWAQVEALADTADPIEYPLSDSSALLSLAQQTLERVAGHFHPKKEQPLLALTLPHTLLIIERASRELRKEIVHTLPFSHRLSLGNLVQARRLQQTAMRYHKAYRVGRAVLSPATALYKEFSRAVSGHILDYGSDRLQRWLLQEYVRKVGFYAIELYSGNLLLSGELVGAEGRPLQVLVVGPAQSGKTSLIEALAGGEAHADPELSDSGIAVHRISSAEWGELELWDTPAWKNLPRRHARRAVAEADTIIWVSDVEQMDADYNAEQLGRLRRWVGERAGQPEPPLLVALTHCEQEDALPFIHDLAETLSVAPENMVALSLAEPLASKARQRLSAAFALHHAQAVRSHYWRYLNRQRRAENREIAARQLRNVAGSAWRTARGVFRRGKKP</sequence>
<dbReference type="CDD" id="cd00882">
    <property type="entry name" value="Ras_like_GTPase"/>
    <property type="match status" value="1"/>
</dbReference>
<keyword evidence="1" id="KW-0812">Transmembrane</keyword>
<organism evidence="3 4">
    <name type="scientific">Gilvimarinus algae</name>
    <dbReference type="NCBI Taxonomy" id="3058037"/>
    <lineage>
        <taxon>Bacteria</taxon>
        <taxon>Pseudomonadati</taxon>
        <taxon>Pseudomonadota</taxon>
        <taxon>Gammaproteobacteria</taxon>
        <taxon>Cellvibrionales</taxon>
        <taxon>Cellvibrionaceae</taxon>
        <taxon>Gilvimarinus</taxon>
    </lineage>
</organism>
<name>A0ABT8TGY5_9GAMM</name>
<dbReference type="Gene3D" id="3.40.50.300">
    <property type="entry name" value="P-loop containing nucleotide triphosphate hydrolases"/>
    <property type="match status" value="1"/>
</dbReference>
<dbReference type="EMBL" id="JAULRT010000060">
    <property type="protein sequence ID" value="MDO3383313.1"/>
    <property type="molecule type" value="Genomic_DNA"/>
</dbReference>